<feature type="region of interest" description="Disordered" evidence="1">
    <location>
        <begin position="68"/>
        <end position="136"/>
    </location>
</feature>
<dbReference type="AlphaFoldDB" id="A0A7J8IMS9"/>
<feature type="compositionally biased region" description="Polar residues" evidence="1">
    <location>
        <begin position="91"/>
        <end position="104"/>
    </location>
</feature>
<dbReference type="Proteomes" id="UP000593571">
    <property type="component" value="Unassembled WGS sequence"/>
</dbReference>
<dbReference type="EMBL" id="JACASE010000003">
    <property type="protein sequence ID" value="KAF6485449.1"/>
    <property type="molecule type" value="Genomic_DNA"/>
</dbReference>
<sequence length="136" mass="15269">MAVPRPSVNYSASDTKCLQYIGCFYSPIRRRNNAVLLWRALKERKERAGLEFPALQQKRLLQENPVHKWQAPGELGPVLSSLRNPAETARSESLQQVGRTPRMTSSRKDKAAVNPMSGRQMGTASPEAKPCPRTEH</sequence>
<evidence type="ECO:0000313" key="2">
    <source>
        <dbReference type="EMBL" id="KAF6485449.1"/>
    </source>
</evidence>
<proteinExistence type="predicted"/>
<gene>
    <name evidence="2" type="ORF">HJG63_010647</name>
</gene>
<organism evidence="2 3">
    <name type="scientific">Rousettus aegyptiacus</name>
    <name type="common">Egyptian fruit bat</name>
    <name type="synonym">Pteropus aegyptiacus</name>
    <dbReference type="NCBI Taxonomy" id="9407"/>
    <lineage>
        <taxon>Eukaryota</taxon>
        <taxon>Metazoa</taxon>
        <taxon>Chordata</taxon>
        <taxon>Craniata</taxon>
        <taxon>Vertebrata</taxon>
        <taxon>Euteleostomi</taxon>
        <taxon>Mammalia</taxon>
        <taxon>Eutheria</taxon>
        <taxon>Laurasiatheria</taxon>
        <taxon>Chiroptera</taxon>
        <taxon>Yinpterochiroptera</taxon>
        <taxon>Pteropodoidea</taxon>
        <taxon>Pteropodidae</taxon>
        <taxon>Rousettinae</taxon>
        <taxon>Rousettus</taxon>
    </lineage>
</organism>
<evidence type="ECO:0000256" key="1">
    <source>
        <dbReference type="SAM" id="MobiDB-lite"/>
    </source>
</evidence>
<reference evidence="2 3" key="1">
    <citation type="journal article" date="2020" name="Nature">
        <title>Six reference-quality genomes reveal evolution of bat adaptations.</title>
        <authorList>
            <person name="Jebb D."/>
            <person name="Huang Z."/>
            <person name="Pippel M."/>
            <person name="Hughes G.M."/>
            <person name="Lavrichenko K."/>
            <person name="Devanna P."/>
            <person name="Winkler S."/>
            <person name="Jermiin L.S."/>
            <person name="Skirmuntt E.C."/>
            <person name="Katzourakis A."/>
            <person name="Burkitt-Gray L."/>
            <person name="Ray D.A."/>
            <person name="Sullivan K.A.M."/>
            <person name="Roscito J.G."/>
            <person name="Kirilenko B.M."/>
            <person name="Davalos L.M."/>
            <person name="Corthals A.P."/>
            <person name="Power M.L."/>
            <person name="Jones G."/>
            <person name="Ransome R.D."/>
            <person name="Dechmann D.K.N."/>
            <person name="Locatelli A.G."/>
            <person name="Puechmaille S.J."/>
            <person name="Fedrigo O."/>
            <person name="Jarvis E.D."/>
            <person name="Hiller M."/>
            <person name="Vernes S.C."/>
            <person name="Myers E.W."/>
            <person name="Teeling E.C."/>
        </authorList>
    </citation>
    <scope>NUCLEOTIDE SEQUENCE [LARGE SCALE GENOMIC DNA]</scope>
    <source>
        <strain evidence="2">MRouAeg1</strain>
        <tissue evidence="2">Muscle</tissue>
    </source>
</reference>
<protein>
    <submittedName>
        <fullName evidence="2">Uncharacterized protein</fullName>
    </submittedName>
</protein>
<evidence type="ECO:0000313" key="3">
    <source>
        <dbReference type="Proteomes" id="UP000593571"/>
    </source>
</evidence>
<accession>A0A7J8IMS9</accession>
<comment type="caution">
    <text evidence="2">The sequence shown here is derived from an EMBL/GenBank/DDBJ whole genome shotgun (WGS) entry which is preliminary data.</text>
</comment>
<name>A0A7J8IMS9_ROUAE</name>
<keyword evidence="3" id="KW-1185">Reference proteome</keyword>